<reference evidence="4" key="1">
    <citation type="submission" date="2016-10" db="EMBL/GenBank/DDBJ databases">
        <authorList>
            <person name="Varghese N."/>
            <person name="Submissions S."/>
        </authorList>
    </citation>
    <scope>NUCLEOTIDE SEQUENCE [LARGE SCALE GENOMIC DNA]</scope>
    <source>
        <strain evidence="4">DSM 44437</strain>
    </source>
</reference>
<evidence type="ECO:0000259" key="2">
    <source>
        <dbReference type="SMART" id="SM00829"/>
    </source>
</evidence>
<dbReference type="SUPFAM" id="SSF51735">
    <property type="entry name" value="NAD(P)-binding Rossmann-fold domains"/>
    <property type="match status" value="1"/>
</dbReference>
<dbReference type="SMART" id="SM00829">
    <property type="entry name" value="PKS_ER"/>
    <property type="match status" value="1"/>
</dbReference>
<dbReference type="RefSeq" id="WP_089922454.1">
    <property type="nucleotide sequence ID" value="NZ_FOFV01000016.1"/>
</dbReference>
<dbReference type="Gene3D" id="3.40.50.720">
    <property type="entry name" value="NAD(P)-binding Rossmann-like Domain"/>
    <property type="match status" value="1"/>
</dbReference>
<dbReference type="Gene3D" id="3.90.180.10">
    <property type="entry name" value="Medium-chain alcohol dehydrogenases, catalytic domain"/>
    <property type="match status" value="1"/>
</dbReference>
<protein>
    <recommendedName>
        <fullName evidence="2">Enoyl reductase (ER) domain-containing protein</fullName>
    </recommendedName>
</protein>
<dbReference type="AlphaFoldDB" id="A0A1H9UYP7"/>
<gene>
    <name evidence="3" type="ORF">SAMN04488000_116217</name>
</gene>
<proteinExistence type="predicted"/>
<dbReference type="STRING" id="65499.SAMN04488000_116217"/>
<keyword evidence="1" id="KW-0560">Oxidoreductase</keyword>
<evidence type="ECO:0000313" key="4">
    <source>
        <dbReference type="Proteomes" id="UP000199503"/>
    </source>
</evidence>
<organism evidence="3 4">
    <name type="scientific">Lentzea albida</name>
    <dbReference type="NCBI Taxonomy" id="65499"/>
    <lineage>
        <taxon>Bacteria</taxon>
        <taxon>Bacillati</taxon>
        <taxon>Actinomycetota</taxon>
        <taxon>Actinomycetes</taxon>
        <taxon>Pseudonocardiales</taxon>
        <taxon>Pseudonocardiaceae</taxon>
        <taxon>Lentzea</taxon>
    </lineage>
</organism>
<dbReference type="PANTHER" id="PTHR43205:SF7">
    <property type="entry name" value="PROSTAGLANDIN REDUCTASE 1"/>
    <property type="match status" value="1"/>
</dbReference>
<dbReference type="GO" id="GO:0016628">
    <property type="term" value="F:oxidoreductase activity, acting on the CH-CH group of donors, NAD or NADP as acceptor"/>
    <property type="evidence" value="ECO:0007669"/>
    <property type="project" value="InterPro"/>
</dbReference>
<dbReference type="OrthoDB" id="9805663at2"/>
<dbReference type="PANTHER" id="PTHR43205">
    <property type="entry name" value="PROSTAGLANDIN REDUCTASE"/>
    <property type="match status" value="1"/>
</dbReference>
<dbReference type="Proteomes" id="UP000199503">
    <property type="component" value="Unassembled WGS sequence"/>
</dbReference>
<dbReference type="Pfam" id="PF16884">
    <property type="entry name" value="ADH_N_2"/>
    <property type="match status" value="1"/>
</dbReference>
<dbReference type="EMBL" id="FOFV01000016">
    <property type="protein sequence ID" value="SES14234.1"/>
    <property type="molecule type" value="Genomic_DNA"/>
</dbReference>
<evidence type="ECO:0000256" key="1">
    <source>
        <dbReference type="ARBA" id="ARBA00023002"/>
    </source>
</evidence>
<dbReference type="InterPro" id="IPR036291">
    <property type="entry name" value="NAD(P)-bd_dom_sf"/>
</dbReference>
<dbReference type="SUPFAM" id="SSF50129">
    <property type="entry name" value="GroES-like"/>
    <property type="match status" value="1"/>
</dbReference>
<dbReference type="InterPro" id="IPR045010">
    <property type="entry name" value="MDR_fam"/>
</dbReference>
<evidence type="ECO:0000313" key="3">
    <source>
        <dbReference type="EMBL" id="SES14234.1"/>
    </source>
</evidence>
<dbReference type="InterPro" id="IPR041694">
    <property type="entry name" value="ADH_N_2"/>
</dbReference>
<sequence length="342" mass="36806">MSAEAIPTTSRELRLVSRPADRLTQENFELVEVPTPTPGDGEVLVRNEWMFLGSVYRDLMNEETALPIPNYEIGKTPWCTTVGTVVVSHNEELPVGTFVLHYEGWREWAVVSPGFGVKKLDRSLLPGAEYYLANGPTAWRGIVEMAGAGEGDIVFVSGATGAVGTLAGQIAKARGAKLVIGSTGSKEKVDFLLNEAGFDAAFDYHDGPVLDQLRALAPDGITVCFDNVGGDQFEAAVEHAQPGARFALCGALSGQIGGTDGDHPRLALMRAIAKQLTFRGFATFDTEEQLAAWNQQFSTWLKEDKISFAHTVVKGGVPFAAEAFIGLLDKKYAGTVVLQLND</sequence>
<dbReference type="CDD" id="cd05288">
    <property type="entry name" value="PGDH"/>
    <property type="match status" value="1"/>
</dbReference>
<dbReference type="InterPro" id="IPR020843">
    <property type="entry name" value="ER"/>
</dbReference>
<dbReference type="InterPro" id="IPR013149">
    <property type="entry name" value="ADH-like_C"/>
</dbReference>
<name>A0A1H9UYP7_9PSEU</name>
<feature type="domain" description="Enoyl reductase (ER)" evidence="2">
    <location>
        <begin position="24"/>
        <end position="338"/>
    </location>
</feature>
<keyword evidence="4" id="KW-1185">Reference proteome</keyword>
<dbReference type="InterPro" id="IPR011032">
    <property type="entry name" value="GroES-like_sf"/>
</dbReference>
<dbReference type="Pfam" id="PF00107">
    <property type="entry name" value="ADH_zinc_N"/>
    <property type="match status" value="1"/>
</dbReference>
<accession>A0A1H9UYP7</accession>